<protein>
    <submittedName>
        <fullName evidence="1">Uncharacterized protein</fullName>
    </submittedName>
</protein>
<dbReference type="InParanoid" id="T0PRK8"/>
<dbReference type="EMBL" id="JH767367">
    <property type="protein sequence ID" value="EQC24841.1"/>
    <property type="molecule type" value="Genomic_DNA"/>
</dbReference>
<reference evidence="1 2" key="1">
    <citation type="submission" date="2012-04" db="EMBL/GenBank/DDBJ databases">
        <title>The Genome Sequence of Saprolegnia declina VS20.</title>
        <authorList>
            <consortium name="The Broad Institute Genome Sequencing Platform"/>
            <person name="Russ C."/>
            <person name="Nusbaum C."/>
            <person name="Tyler B."/>
            <person name="van West P."/>
            <person name="Dieguez-Uribeondo J."/>
            <person name="de Bruijn I."/>
            <person name="Tripathy S."/>
            <person name="Jiang R."/>
            <person name="Young S.K."/>
            <person name="Zeng Q."/>
            <person name="Gargeya S."/>
            <person name="Fitzgerald M."/>
            <person name="Haas B."/>
            <person name="Abouelleil A."/>
            <person name="Alvarado L."/>
            <person name="Arachchi H.M."/>
            <person name="Berlin A."/>
            <person name="Chapman S.B."/>
            <person name="Goldberg J."/>
            <person name="Griggs A."/>
            <person name="Gujja S."/>
            <person name="Hansen M."/>
            <person name="Howarth C."/>
            <person name="Imamovic A."/>
            <person name="Larimer J."/>
            <person name="McCowen C."/>
            <person name="Montmayeur A."/>
            <person name="Murphy C."/>
            <person name="Neiman D."/>
            <person name="Pearson M."/>
            <person name="Priest M."/>
            <person name="Roberts A."/>
            <person name="Saif S."/>
            <person name="Shea T."/>
            <person name="Sisk P."/>
            <person name="Sykes S."/>
            <person name="Wortman J."/>
            <person name="Nusbaum C."/>
            <person name="Birren B."/>
        </authorList>
    </citation>
    <scope>NUCLEOTIDE SEQUENCE [LARGE SCALE GENOMIC DNA]</scope>
    <source>
        <strain evidence="1 2">VS20</strain>
    </source>
</reference>
<dbReference type="VEuPathDB" id="FungiDB:SDRG_17268"/>
<dbReference type="OrthoDB" id="68057at2759"/>
<dbReference type="CDD" id="cd00161">
    <property type="entry name" value="beta-trefoil_Ricin-like"/>
    <property type="match status" value="1"/>
</dbReference>
<accession>T0PRK8</accession>
<dbReference type="Gene3D" id="2.80.10.50">
    <property type="match status" value="1"/>
</dbReference>
<dbReference type="GeneID" id="19957995"/>
<dbReference type="RefSeq" id="XP_008621730.1">
    <property type="nucleotide sequence ID" value="XM_008623508.1"/>
</dbReference>
<gene>
    <name evidence="1" type="ORF">SDRG_17268</name>
</gene>
<keyword evidence="2" id="KW-1185">Reference proteome</keyword>
<dbReference type="AlphaFoldDB" id="T0PRK8"/>
<sequence length="42" mass="4704">VEHATHTGQCLDVDPTDPHHNVQTWTCIAGNDNQRIELVPQI</sequence>
<organism evidence="1 2">
    <name type="scientific">Saprolegnia diclina (strain VS20)</name>
    <dbReference type="NCBI Taxonomy" id="1156394"/>
    <lineage>
        <taxon>Eukaryota</taxon>
        <taxon>Sar</taxon>
        <taxon>Stramenopiles</taxon>
        <taxon>Oomycota</taxon>
        <taxon>Saprolegniomycetes</taxon>
        <taxon>Saprolegniales</taxon>
        <taxon>Saprolegniaceae</taxon>
        <taxon>Saprolegnia</taxon>
    </lineage>
</organism>
<evidence type="ECO:0000313" key="2">
    <source>
        <dbReference type="Proteomes" id="UP000030762"/>
    </source>
</evidence>
<dbReference type="InterPro" id="IPR035992">
    <property type="entry name" value="Ricin_B-like_lectins"/>
</dbReference>
<dbReference type="Proteomes" id="UP000030762">
    <property type="component" value="Unassembled WGS sequence"/>
</dbReference>
<feature type="non-terminal residue" evidence="1">
    <location>
        <position position="1"/>
    </location>
</feature>
<proteinExistence type="predicted"/>
<dbReference type="SUPFAM" id="SSF50370">
    <property type="entry name" value="Ricin B-like lectins"/>
    <property type="match status" value="1"/>
</dbReference>
<dbReference type="PROSITE" id="PS50231">
    <property type="entry name" value="RICIN_B_LECTIN"/>
    <property type="match status" value="1"/>
</dbReference>
<name>T0PRK8_SAPDV</name>
<evidence type="ECO:0000313" key="1">
    <source>
        <dbReference type="EMBL" id="EQC24841.1"/>
    </source>
</evidence>